<evidence type="ECO:0000256" key="6">
    <source>
        <dbReference type="ARBA" id="ARBA00023014"/>
    </source>
</evidence>
<dbReference type="SUPFAM" id="SSF102114">
    <property type="entry name" value="Radical SAM enzymes"/>
    <property type="match status" value="1"/>
</dbReference>
<dbReference type="SFLD" id="SFLDG01067">
    <property type="entry name" value="SPASM/twitch_domain_containing"/>
    <property type="match status" value="1"/>
</dbReference>
<evidence type="ECO:0000256" key="4">
    <source>
        <dbReference type="ARBA" id="ARBA00022723"/>
    </source>
</evidence>
<evidence type="ECO:0000256" key="5">
    <source>
        <dbReference type="ARBA" id="ARBA00023004"/>
    </source>
</evidence>
<evidence type="ECO:0000313" key="8">
    <source>
        <dbReference type="EMBL" id="EGF57069.1"/>
    </source>
</evidence>
<keyword evidence="5" id="KW-0408">Iron</keyword>
<dbReference type="InterPro" id="IPR023885">
    <property type="entry name" value="4Fe4S-binding_SPASM_dom"/>
</dbReference>
<dbReference type="CDD" id="cd01335">
    <property type="entry name" value="Radical_SAM"/>
    <property type="match status" value="1"/>
</dbReference>
<evidence type="ECO:0000256" key="1">
    <source>
        <dbReference type="ARBA" id="ARBA00001966"/>
    </source>
</evidence>
<evidence type="ECO:0000256" key="2">
    <source>
        <dbReference type="ARBA" id="ARBA00022485"/>
    </source>
</evidence>
<dbReference type="PANTHER" id="PTHR43787">
    <property type="entry name" value="FEMO COFACTOR BIOSYNTHESIS PROTEIN NIFB-RELATED"/>
    <property type="match status" value="1"/>
</dbReference>
<keyword evidence="2" id="KW-0004">4Fe-4S</keyword>
<dbReference type="PANTHER" id="PTHR43787:SF3">
    <property type="entry name" value="ARYLSULFATASE REGULATORY PROTEIN"/>
    <property type="match status" value="1"/>
</dbReference>
<dbReference type="EMBL" id="AFBN01000034">
    <property type="protein sequence ID" value="EGF57069.1"/>
    <property type="molecule type" value="Genomic_DNA"/>
</dbReference>
<keyword evidence="6" id="KW-0411">Iron-sulfur</keyword>
<accession>F3PT51</accession>
<organism evidence="8 9">
    <name type="scientific">Bacteroides fluxus YIT 12057</name>
    <dbReference type="NCBI Taxonomy" id="763034"/>
    <lineage>
        <taxon>Bacteria</taxon>
        <taxon>Pseudomonadati</taxon>
        <taxon>Bacteroidota</taxon>
        <taxon>Bacteroidia</taxon>
        <taxon>Bacteroidales</taxon>
        <taxon>Bacteroidaceae</taxon>
        <taxon>Bacteroides</taxon>
    </lineage>
</organism>
<dbReference type="STRING" id="763034.HMPREF9446_01917"/>
<dbReference type="GO" id="GO:0051539">
    <property type="term" value="F:4 iron, 4 sulfur cluster binding"/>
    <property type="evidence" value="ECO:0007669"/>
    <property type="project" value="UniProtKB-KW"/>
</dbReference>
<dbReference type="Proteomes" id="UP000003416">
    <property type="component" value="Unassembled WGS sequence"/>
</dbReference>
<dbReference type="InterPro" id="IPR058240">
    <property type="entry name" value="rSAM_sf"/>
</dbReference>
<dbReference type="NCBIfam" id="TIGR04085">
    <property type="entry name" value="rSAM_more_4Fe4S"/>
    <property type="match status" value="1"/>
</dbReference>
<reference evidence="8 9" key="1">
    <citation type="submission" date="2011-02" db="EMBL/GenBank/DDBJ databases">
        <authorList>
            <person name="Weinstock G."/>
            <person name="Sodergren E."/>
            <person name="Clifton S."/>
            <person name="Fulton L."/>
            <person name="Fulton B."/>
            <person name="Courtney L."/>
            <person name="Fronick C."/>
            <person name="Harrison M."/>
            <person name="Strong C."/>
            <person name="Farmer C."/>
            <person name="Delahaunty K."/>
            <person name="Markovic C."/>
            <person name="Hall O."/>
            <person name="Minx P."/>
            <person name="Tomlinson C."/>
            <person name="Mitreva M."/>
            <person name="Hou S."/>
            <person name="Chen J."/>
            <person name="Wollam A."/>
            <person name="Pepin K.H."/>
            <person name="Johnson M."/>
            <person name="Bhonagiri V."/>
            <person name="Zhang X."/>
            <person name="Suruliraj S."/>
            <person name="Warren W."/>
            <person name="Chinwalla A."/>
            <person name="Mardis E.R."/>
            <person name="Wilson R.K."/>
        </authorList>
    </citation>
    <scope>NUCLEOTIDE SEQUENCE [LARGE SCALE GENOMIC DNA]</scope>
    <source>
        <strain evidence="8 9">YIT 12057</strain>
    </source>
</reference>
<keyword evidence="3" id="KW-0949">S-adenosyl-L-methionine</keyword>
<dbReference type="GO" id="GO:0046872">
    <property type="term" value="F:metal ion binding"/>
    <property type="evidence" value="ECO:0007669"/>
    <property type="project" value="UniProtKB-KW"/>
</dbReference>
<gene>
    <name evidence="8" type="ORF">HMPREF9446_01917</name>
</gene>
<evidence type="ECO:0000313" key="9">
    <source>
        <dbReference type="Proteomes" id="UP000003416"/>
    </source>
</evidence>
<keyword evidence="4" id="KW-0479">Metal-binding</keyword>
<dbReference type="PROSITE" id="PS51918">
    <property type="entry name" value="RADICAL_SAM"/>
    <property type="match status" value="1"/>
</dbReference>
<dbReference type="InterPro" id="IPR013785">
    <property type="entry name" value="Aldolase_TIM"/>
</dbReference>
<dbReference type="GO" id="GO:0003824">
    <property type="term" value="F:catalytic activity"/>
    <property type="evidence" value="ECO:0007669"/>
    <property type="project" value="InterPro"/>
</dbReference>
<feature type="domain" description="Radical SAM core" evidence="7">
    <location>
        <begin position="68"/>
        <end position="287"/>
    </location>
</feature>
<protein>
    <submittedName>
        <fullName evidence="8">Radical SAM domain protein</fullName>
    </submittedName>
</protein>
<dbReference type="HOGENOM" id="CLU_009273_3_1_10"/>
<dbReference type="Pfam" id="PF04055">
    <property type="entry name" value="Radical_SAM"/>
    <property type="match status" value="1"/>
</dbReference>
<dbReference type="UniPathway" id="UPA00782"/>
<keyword evidence="9" id="KW-1185">Reference proteome</keyword>
<dbReference type="Gene3D" id="3.20.20.70">
    <property type="entry name" value="Aldolase class I"/>
    <property type="match status" value="1"/>
</dbReference>
<sequence>MQDDKFYIYHQLSSALIQVDKNLFESLRQSDIAQIETDTIEQLRKMALICDTSVEESDLIVAMNKKARYANQAVRMTIMPTMNCNFNCWYCYESHEKKVMTQENIATTIAFAKNIIEQQRPRQFIIDWFGGEPLMCFKKHVYTISKEIKKACEQNGISFKNIITTNGYYITPDMITLFNEIELNTFQITLDGAKEFHNKTRFMEKDRNSYDRICRNIELLCAGIKRPSLTLRLNYTKENISTIDDIIETFPKEIRPLITISMQVVWQQKHEMEKEIKLICQKEKLFKAAGYIIKDSFCAHTHSALSCYAENMQQYVINYDMNVYKCTARDFNDKRFSIGHISADGVFIPTPLYYKYYATPSAFENEICLKCELLPSCKSACIQKRIEGMQVACRKEFIESNVKNKVHTLVNRLR</sequence>
<dbReference type="AlphaFoldDB" id="F3PT51"/>
<evidence type="ECO:0000259" key="7">
    <source>
        <dbReference type="PROSITE" id="PS51918"/>
    </source>
</evidence>
<proteinExistence type="predicted"/>
<evidence type="ECO:0000256" key="3">
    <source>
        <dbReference type="ARBA" id="ARBA00022691"/>
    </source>
</evidence>
<name>F3PT51_9BACE</name>
<comment type="caution">
    <text evidence="8">The sequence shown here is derived from an EMBL/GenBank/DDBJ whole genome shotgun (WGS) entry which is preliminary data.</text>
</comment>
<comment type="cofactor">
    <cofactor evidence="1">
        <name>[4Fe-4S] cluster</name>
        <dbReference type="ChEBI" id="CHEBI:49883"/>
    </cofactor>
</comment>
<dbReference type="SFLD" id="SFLDS00029">
    <property type="entry name" value="Radical_SAM"/>
    <property type="match status" value="1"/>
</dbReference>
<dbReference type="InterPro" id="IPR007197">
    <property type="entry name" value="rSAM"/>
</dbReference>
<dbReference type="eggNOG" id="COG0641">
    <property type="taxonomic scope" value="Bacteria"/>
</dbReference>